<dbReference type="Proteomes" id="UP000799779">
    <property type="component" value="Unassembled WGS sequence"/>
</dbReference>
<dbReference type="EMBL" id="ML977738">
    <property type="protein sequence ID" value="KAF1993033.1"/>
    <property type="molecule type" value="Genomic_DNA"/>
</dbReference>
<feature type="region of interest" description="Disordered" evidence="1">
    <location>
        <begin position="157"/>
        <end position="193"/>
    </location>
</feature>
<organism evidence="2 3">
    <name type="scientific">Amniculicola lignicola CBS 123094</name>
    <dbReference type="NCBI Taxonomy" id="1392246"/>
    <lineage>
        <taxon>Eukaryota</taxon>
        <taxon>Fungi</taxon>
        <taxon>Dikarya</taxon>
        <taxon>Ascomycota</taxon>
        <taxon>Pezizomycotina</taxon>
        <taxon>Dothideomycetes</taxon>
        <taxon>Pleosporomycetidae</taxon>
        <taxon>Pleosporales</taxon>
        <taxon>Amniculicolaceae</taxon>
        <taxon>Amniculicola</taxon>
    </lineage>
</organism>
<evidence type="ECO:0000313" key="3">
    <source>
        <dbReference type="Proteomes" id="UP000799779"/>
    </source>
</evidence>
<gene>
    <name evidence="2" type="ORF">P154DRAFT_106183</name>
</gene>
<dbReference type="AlphaFoldDB" id="A0A6A5VU42"/>
<protein>
    <submittedName>
        <fullName evidence="2">Uncharacterized protein</fullName>
    </submittedName>
</protein>
<name>A0A6A5VU42_9PLEO</name>
<proteinExistence type="predicted"/>
<accession>A0A6A5VU42</accession>
<evidence type="ECO:0000256" key="1">
    <source>
        <dbReference type="SAM" id="MobiDB-lite"/>
    </source>
</evidence>
<keyword evidence="3" id="KW-1185">Reference proteome</keyword>
<feature type="compositionally biased region" description="Low complexity" evidence="1">
    <location>
        <begin position="157"/>
        <end position="169"/>
    </location>
</feature>
<feature type="region of interest" description="Disordered" evidence="1">
    <location>
        <begin position="26"/>
        <end position="48"/>
    </location>
</feature>
<reference evidence="2" key="1">
    <citation type="journal article" date="2020" name="Stud. Mycol.">
        <title>101 Dothideomycetes genomes: a test case for predicting lifestyles and emergence of pathogens.</title>
        <authorList>
            <person name="Haridas S."/>
            <person name="Albert R."/>
            <person name="Binder M."/>
            <person name="Bloem J."/>
            <person name="Labutti K."/>
            <person name="Salamov A."/>
            <person name="Andreopoulos B."/>
            <person name="Baker S."/>
            <person name="Barry K."/>
            <person name="Bills G."/>
            <person name="Bluhm B."/>
            <person name="Cannon C."/>
            <person name="Castanera R."/>
            <person name="Culley D."/>
            <person name="Daum C."/>
            <person name="Ezra D."/>
            <person name="Gonzalez J."/>
            <person name="Henrissat B."/>
            <person name="Kuo A."/>
            <person name="Liang C."/>
            <person name="Lipzen A."/>
            <person name="Lutzoni F."/>
            <person name="Magnuson J."/>
            <person name="Mondo S."/>
            <person name="Nolan M."/>
            <person name="Ohm R."/>
            <person name="Pangilinan J."/>
            <person name="Park H.-J."/>
            <person name="Ramirez L."/>
            <person name="Alfaro M."/>
            <person name="Sun H."/>
            <person name="Tritt A."/>
            <person name="Yoshinaga Y."/>
            <person name="Zwiers L.-H."/>
            <person name="Turgeon B."/>
            <person name="Goodwin S."/>
            <person name="Spatafora J."/>
            <person name="Crous P."/>
            <person name="Grigoriev I."/>
        </authorList>
    </citation>
    <scope>NUCLEOTIDE SEQUENCE</scope>
    <source>
        <strain evidence="2">CBS 123094</strain>
    </source>
</reference>
<sequence length="193" mass="22115">MPLNGERFRTDTHSGAFAARRRLRTEESRLRQRHRPLQLQRAGQPYSRARSQTTMCWHGAVRGGSPTPTQLDCRRLSKARTPHRRPPRTATHYEGTPRLQACSANFKIRLFRHRCGHSKITSMLLPSGYGVEIWLSDMQFAHGPDRLHLPIVHDAVTSRSATTPRPSSRGHGLQHSRHWGLLLQPRHEQDHVA</sequence>
<evidence type="ECO:0000313" key="2">
    <source>
        <dbReference type="EMBL" id="KAF1993033.1"/>
    </source>
</evidence>